<evidence type="ECO:0000259" key="1">
    <source>
        <dbReference type="Pfam" id="PF13566"/>
    </source>
</evidence>
<protein>
    <submittedName>
        <fullName evidence="2">DNA metabolism protein</fullName>
    </submittedName>
</protein>
<dbReference type="Pfam" id="PF13566">
    <property type="entry name" value="DUF4130"/>
    <property type="match status" value="1"/>
</dbReference>
<organism evidence="2 3">
    <name type="scientific">Apibacter muscae</name>
    <dbReference type="NCBI Taxonomy" id="2509004"/>
    <lineage>
        <taxon>Bacteria</taxon>
        <taxon>Pseudomonadati</taxon>
        <taxon>Bacteroidota</taxon>
        <taxon>Flavobacteriia</taxon>
        <taxon>Flavobacteriales</taxon>
        <taxon>Weeksellaceae</taxon>
        <taxon>Apibacter</taxon>
    </lineage>
</organism>
<dbReference type="InterPro" id="IPR023875">
    <property type="entry name" value="DNA_repair_put"/>
</dbReference>
<gene>
    <name evidence="2" type="ORF">ETU09_03080</name>
</gene>
<dbReference type="RefSeq" id="WP_146291841.1">
    <property type="nucleotide sequence ID" value="NZ_SELH01000014.1"/>
</dbReference>
<dbReference type="NCBIfam" id="TIGR03915">
    <property type="entry name" value="SAM_7_link_chp"/>
    <property type="match status" value="1"/>
</dbReference>
<accession>A0A563DI03</accession>
<sequence length="254" mass="30564">MLVYFYDKTFEGLLTVVFISYKYKKFPDRLMQEGDIAPLFTERTFTIITSTEKAGRVWKALEKKISKRACRMLMHAWLSEIEGSDEIIFRYIHKAIDSSTRMETNFGDKDVLEIAQIAKKVTRERHHLEQFVRFQKASDSIFFAPISPAHNALPLVINHFKDRFADQQWVIYDIKRKYGFYYDLKSVQEITFSEDPQWINGKLEDHQIAEDEKRFQKLWKGYFQALTIKERINLKLQRQQMPKRFWKYLTEKQY</sequence>
<comment type="caution">
    <text evidence="2">The sequence shown here is derived from an EMBL/GenBank/DDBJ whole genome shotgun (WGS) entry which is preliminary data.</text>
</comment>
<dbReference type="AlphaFoldDB" id="A0A563DI03"/>
<evidence type="ECO:0000313" key="3">
    <source>
        <dbReference type="Proteomes" id="UP000319499"/>
    </source>
</evidence>
<name>A0A563DI03_9FLAO</name>
<dbReference type="OrthoDB" id="5290748at2"/>
<dbReference type="InterPro" id="IPR025404">
    <property type="entry name" value="DUF4130"/>
</dbReference>
<keyword evidence="3" id="KW-1185">Reference proteome</keyword>
<evidence type="ECO:0000313" key="2">
    <source>
        <dbReference type="EMBL" id="TWP29444.1"/>
    </source>
</evidence>
<dbReference type="Proteomes" id="UP000319499">
    <property type="component" value="Unassembled WGS sequence"/>
</dbReference>
<proteinExistence type="predicted"/>
<reference evidence="2 3" key="1">
    <citation type="submission" date="2019-02" db="EMBL/GenBank/DDBJ databases">
        <title>Apibacter muscae sp. nov.: a novel member of the house fly microbiota.</title>
        <authorList>
            <person name="Park R."/>
        </authorList>
    </citation>
    <scope>NUCLEOTIDE SEQUENCE [LARGE SCALE GENOMIC DNA]</scope>
    <source>
        <strain evidence="2 3">AL1</strain>
    </source>
</reference>
<dbReference type="EMBL" id="SELH01000014">
    <property type="protein sequence ID" value="TWP29444.1"/>
    <property type="molecule type" value="Genomic_DNA"/>
</dbReference>
<feature type="domain" description="DUF4130" evidence="1">
    <location>
        <begin position="84"/>
        <end position="251"/>
    </location>
</feature>